<evidence type="ECO:0000313" key="4">
    <source>
        <dbReference type="Proteomes" id="UP001498398"/>
    </source>
</evidence>
<feature type="compositionally biased region" description="Polar residues" evidence="2">
    <location>
        <begin position="1"/>
        <end position="13"/>
    </location>
</feature>
<evidence type="ECO:0000256" key="2">
    <source>
        <dbReference type="SAM" id="MobiDB-lite"/>
    </source>
</evidence>
<proteinExistence type="predicted"/>
<evidence type="ECO:0000313" key="3">
    <source>
        <dbReference type="EMBL" id="KAK7452216.1"/>
    </source>
</evidence>
<comment type="caution">
    <text evidence="3">The sequence shown here is derived from an EMBL/GenBank/DDBJ whole genome shotgun (WGS) entry which is preliminary data.</text>
</comment>
<keyword evidence="1" id="KW-0175">Coiled coil</keyword>
<name>A0ABR1J6M7_9AGAR</name>
<sequence>MQPSLAATNTQDQAAPHDDEEQSMSLSTDPHITHDDMVTNHSGLAHVDSNDDQDLSIDSLHSHISAVPLRAFTFVASAGNVDSDRQTSTSSTLTKLPSRRRVVRSDLSDLELFPPKKQMEKRKRIDGEGEEERERAVRLIGFGHEEREELVYQLKMDNSDLQRANKSLQDEVTAFQVLDPSLVNDIDFSAATTREQKLVAVINGLQNQAEQLLLASGHGLADSEPTTDTERKLLTRVNQLEALNNVAETQRQAFMTSLKNAETARPESEENAALKVQIACLLDDKTGLQQRIASYQRAEKQSSASDAALGEHHLLLGLEEGLTKLNDSNNGTAQESQMDGGHIAVPLGNEEPLQASLPLSLGAGVVTRVRRLVIEIDKLCHDKSSLEDSLSQAQRDNSALSTERDHLALREKTLQTSLDHQKSESIAEAERLTGEVRELLRKQNIAAEKLSSTQTENLNLLGRLKEMEENHEVENMFESAQNDTAIQLEDLQATLVATQKDYDLEKQKTASLQKTLDESVALLESGAKEHDKEKVVFFCLPGNALINTHLIQQNRATELEDNIKTLQSTNKELHDHVTIVVAERDELGVTKRGGTPERKKHTGG</sequence>
<protein>
    <submittedName>
        <fullName evidence="3">Uncharacterized protein</fullName>
    </submittedName>
</protein>
<accession>A0ABR1J6M7</accession>
<dbReference type="EMBL" id="JBANRG010000029">
    <property type="protein sequence ID" value="KAK7452216.1"/>
    <property type="molecule type" value="Genomic_DNA"/>
</dbReference>
<gene>
    <name evidence="3" type="ORF">VKT23_012321</name>
</gene>
<feature type="coiled-coil region" evidence="1">
    <location>
        <begin position="376"/>
        <end position="508"/>
    </location>
</feature>
<evidence type="ECO:0000256" key="1">
    <source>
        <dbReference type="SAM" id="Coils"/>
    </source>
</evidence>
<feature type="region of interest" description="Disordered" evidence="2">
    <location>
        <begin position="1"/>
        <end position="47"/>
    </location>
</feature>
<keyword evidence="4" id="KW-1185">Reference proteome</keyword>
<dbReference type="Proteomes" id="UP001498398">
    <property type="component" value="Unassembled WGS sequence"/>
</dbReference>
<reference evidence="3 4" key="1">
    <citation type="submission" date="2024-01" db="EMBL/GenBank/DDBJ databases">
        <title>A draft genome for the cacao thread blight pathogen Marasmiellus scandens.</title>
        <authorList>
            <person name="Baruah I.K."/>
            <person name="Leung J."/>
            <person name="Bukari Y."/>
            <person name="Amoako-Attah I."/>
            <person name="Meinhardt L.W."/>
            <person name="Bailey B.A."/>
            <person name="Cohen S.P."/>
        </authorList>
    </citation>
    <scope>NUCLEOTIDE SEQUENCE [LARGE SCALE GENOMIC DNA]</scope>
    <source>
        <strain evidence="3 4">GH-19</strain>
    </source>
</reference>
<organism evidence="3 4">
    <name type="scientific">Marasmiellus scandens</name>
    <dbReference type="NCBI Taxonomy" id="2682957"/>
    <lineage>
        <taxon>Eukaryota</taxon>
        <taxon>Fungi</taxon>
        <taxon>Dikarya</taxon>
        <taxon>Basidiomycota</taxon>
        <taxon>Agaricomycotina</taxon>
        <taxon>Agaricomycetes</taxon>
        <taxon>Agaricomycetidae</taxon>
        <taxon>Agaricales</taxon>
        <taxon>Marasmiineae</taxon>
        <taxon>Omphalotaceae</taxon>
        <taxon>Marasmiellus</taxon>
    </lineage>
</organism>